<dbReference type="InterPro" id="IPR012337">
    <property type="entry name" value="RNaseH-like_sf"/>
</dbReference>
<accession>A0AAV0W931</accession>
<keyword evidence="1" id="KW-0812">Transmembrane</keyword>
<keyword evidence="1" id="KW-1133">Transmembrane helix</keyword>
<protein>
    <recommendedName>
        <fullName evidence="2">HAT C-terminal dimerisation domain-containing protein</fullName>
    </recommendedName>
</protein>
<dbReference type="PANTHER" id="PTHR46289">
    <property type="entry name" value="52 KDA REPRESSOR OF THE INHIBITOR OF THE PROTEIN KINASE-LIKE PROTEIN-RELATED"/>
    <property type="match status" value="1"/>
</dbReference>
<evidence type="ECO:0000259" key="2">
    <source>
        <dbReference type="Pfam" id="PF05699"/>
    </source>
</evidence>
<dbReference type="AlphaFoldDB" id="A0AAV0W931"/>
<dbReference type="InterPro" id="IPR008906">
    <property type="entry name" value="HATC_C_dom"/>
</dbReference>
<dbReference type="Pfam" id="PF05699">
    <property type="entry name" value="Dimer_Tnp_hAT"/>
    <property type="match status" value="1"/>
</dbReference>
<dbReference type="PANTHER" id="PTHR46289:SF14">
    <property type="entry name" value="DUF4371 DOMAIN-CONTAINING PROTEIN"/>
    <property type="match status" value="1"/>
</dbReference>
<evidence type="ECO:0000256" key="1">
    <source>
        <dbReference type="SAM" id="Phobius"/>
    </source>
</evidence>
<name>A0AAV0W931_9HEMI</name>
<feature type="domain" description="HAT C-terminal dimerisation" evidence="2">
    <location>
        <begin position="148"/>
        <end position="207"/>
    </location>
</feature>
<keyword evidence="4" id="KW-1185">Reference proteome</keyword>
<feature type="transmembrane region" description="Helical" evidence="1">
    <location>
        <begin position="12"/>
        <end position="32"/>
    </location>
</feature>
<comment type="caution">
    <text evidence="3">The sequence shown here is derived from an EMBL/GenBank/DDBJ whole genome shotgun (WGS) entry which is preliminary data.</text>
</comment>
<keyword evidence="1" id="KW-0472">Membrane</keyword>
<reference evidence="3 4" key="1">
    <citation type="submission" date="2023-01" db="EMBL/GenBank/DDBJ databases">
        <authorList>
            <person name="Whitehead M."/>
        </authorList>
    </citation>
    <scope>NUCLEOTIDE SEQUENCE [LARGE SCALE GENOMIC DNA]</scope>
</reference>
<sequence length="230" mass="27242">MDKTSSRRDSRLFLRYFFVLSHNFYSLVHIRLDLIPEKYFKIVLFIHFLDELSADLESRFDEVSISVYDLDVVLPNRIEKKYIFNDKTKIENKILNVVNQFGDVVSNYLNVSHDIFEKRISGELTLWHEYWLNEKQLPVTHIDALKRCDYDCFPEINILLNILVTLPATTASAERNFSSLRRIKTWMRTRISEDRLNGLALLHAHRDITINSEDVIDVFAKSNRRLDFVI</sequence>
<evidence type="ECO:0000313" key="4">
    <source>
        <dbReference type="Proteomes" id="UP001160148"/>
    </source>
</evidence>
<evidence type="ECO:0000313" key="3">
    <source>
        <dbReference type="EMBL" id="CAI6352326.1"/>
    </source>
</evidence>
<dbReference type="SUPFAM" id="SSF53098">
    <property type="entry name" value="Ribonuclease H-like"/>
    <property type="match status" value="1"/>
</dbReference>
<proteinExistence type="predicted"/>
<dbReference type="Proteomes" id="UP001160148">
    <property type="component" value="Unassembled WGS sequence"/>
</dbReference>
<dbReference type="InterPro" id="IPR052958">
    <property type="entry name" value="IFN-induced_PKR_regulator"/>
</dbReference>
<dbReference type="GO" id="GO:0046983">
    <property type="term" value="F:protein dimerization activity"/>
    <property type="evidence" value="ECO:0007669"/>
    <property type="project" value="InterPro"/>
</dbReference>
<dbReference type="EMBL" id="CARXXK010000001">
    <property type="protein sequence ID" value="CAI6352326.1"/>
    <property type="molecule type" value="Genomic_DNA"/>
</dbReference>
<gene>
    <name evidence="3" type="ORF">MEUPH1_LOCUS8583</name>
</gene>
<organism evidence="3 4">
    <name type="scientific">Macrosiphum euphorbiae</name>
    <name type="common">potato aphid</name>
    <dbReference type="NCBI Taxonomy" id="13131"/>
    <lineage>
        <taxon>Eukaryota</taxon>
        <taxon>Metazoa</taxon>
        <taxon>Ecdysozoa</taxon>
        <taxon>Arthropoda</taxon>
        <taxon>Hexapoda</taxon>
        <taxon>Insecta</taxon>
        <taxon>Pterygota</taxon>
        <taxon>Neoptera</taxon>
        <taxon>Paraneoptera</taxon>
        <taxon>Hemiptera</taxon>
        <taxon>Sternorrhyncha</taxon>
        <taxon>Aphidomorpha</taxon>
        <taxon>Aphidoidea</taxon>
        <taxon>Aphididae</taxon>
        <taxon>Macrosiphini</taxon>
        <taxon>Macrosiphum</taxon>
    </lineage>
</organism>